<evidence type="ECO:0000256" key="5">
    <source>
        <dbReference type="ARBA" id="ARBA00022840"/>
    </source>
</evidence>
<evidence type="ECO:0000259" key="10">
    <source>
        <dbReference type="PROSITE" id="PS51192"/>
    </source>
</evidence>
<evidence type="ECO:0000256" key="8">
    <source>
        <dbReference type="ARBA" id="ARBA00044533"/>
    </source>
</evidence>
<dbReference type="Proteomes" id="UP001642483">
    <property type="component" value="Unassembled WGS sequence"/>
</dbReference>
<dbReference type="InterPro" id="IPR027417">
    <property type="entry name" value="P-loop_NTPase"/>
</dbReference>
<evidence type="ECO:0000313" key="13">
    <source>
        <dbReference type="Proteomes" id="UP001642483"/>
    </source>
</evidence>
<keyword evidence="4" id="KW-0347">Helicase</keyword>
<dbReference type="EC" id="3.6.4.13" evidence="1"/>
<dbReference type="PANTHER" id="PTHR47959">
    <property type="entry name" value="ATP-DEPENDENT RNA HELICASE RHLE-RELATED"/>
    <property type="match status" value="1"/>
</dbReference>
<evidence type="ECO:0000259" key="11">
    <source>
        <dbReference type="PROSITE" id="PS51194"/>
    </source>
</evidence>
<comment type="caution">
    <text evidence="12">The sequence shown here is derived from an EMBL/GenBank/DDBJ whole genome shotgun (WGS) entry which is preliminary data.</text>
</comment>
<dbReference type="InterPro" id="IPR044764">
    <property type="entry name" value="DDX52/Rok1_DEADc"/>
</dbReference>
<protein>
    <recommendedName>
        <fullName evidence="8">Probable ATP-dependent RNA helicase DDX52</fullName>
        <ecNumber evidence="1">3.6.4.13</ecNumber>
    </recommendedName>
</protein>
<dbReference type="InterPro" id="IPR050079">
    <property type="entry name" value="DEAD_box_RNA_helicase"/>
</dbReference>
<proteinExistence type="inferred from homology"/>
<evidence type="ECO:0000256" key="9">
    <source>
        <dbReference type="ARBA" id="ARBA00047984"/>
    </source>
</evidence>
<accession>A0ABP0G2X5</accession>
<dbReference type="PANTHER" id="PTHR47959:SF15">
    <property type="entry name" value="RNA HELICASE"/>
    <property type="match status" value="1"/>
</dbReference>
<feature type="domain" description="Helicase ATP-binding" evidence="10">
    <location>
        <begin position="137"/>
        <end position="333"/>
    </location>
</feature>
<dbReference type="SMART" id="SM00487">
    <property type="entry name" value="DEXDc"/>
    <property type="match status" value="1"/>
</dbReference>
<dbReference type="Gene3D" id="3.40.50.300">
    <property type="entry name" value="P-loop containing nucleotide triphosphate hydrolases"/>
    <property type="match status" value="2"/>
</dbReference>
<organism evidence="12 13">
    <name type="scientific">Clavelina lepadiformis</name>
    <name type="common">Light-bulb sea squirt</name>
    <name type="synonym">Ascidia lepadiformis</name>
    <dbReference type="NCBI Taxonomy" id="159417"/>
    <lineage>
        <taxon>Eukaryota</taxon>
        <taxon>Metazoa</taxon>
        <taxon>Chordata</taxon>
        <taxon>Tunicata</taxon>
        <taxon>Ascidiacea</taxon>
        <taxon>Aplousobranchia</taxon>
        <taxon>Clavelinidae</taxon>
        <taxon>Clavelina</taxon>
    </lineage>
</organism>
<evidence type="ECO:0000256" key="6">
    <source>
        <dbReference type="ARBA" id="ARBA00022884"/>
    </source>
</evidence>
<feature type="domain" description="Helicase C-terminal" evidence="11">
    <location>
        <begin position="344"/>
        <end position="505"/>
    </location>
</feature>
<keyword evidence="13" id="KW-1185">Reference proteome</keyword>
<keyword evidence="2" id="KW-0547">Nucleotide-binding</keyword>
<dbReference type="InterPro" id="IPR011545">
    <property type="entry name" value="DEAD/DEAH_box_helicase_dom"/>
</dbReference>
<dbReference type="SUPFAM" id="SSF52540">
    <property type="entry name" value="P-loop containing nucleoside triphosphate hydrolases"/>
    <property type="match status" value="1"/>
</dbReference>
<dbReference type="Pfam" id="PF00271">
    <property type="entry name" value="Helicase_C"/>
    <property type="match status" value="1"/>
</dbReference>
<name>A0ABP0G2X5_CLALP</name>
<dbReference type="PROSITE" id="PS51194">
    <property type="entry name" value="HELICASE_CTER"/>
    <property type="match status" value="1"/>
</dbReference>
<gene>
    <name evidence="12" type="ORF">CVLEPA_LOCUS18154</name>
</gene>
<dbReference type="InterPro" id="IPR001650">
    <property type="entry name" value="Helicase_C-like"/>
</dbReference>
<evidence type="ECO:0000256" key="7">
    <source>
        <dbReference type="ARBA" id="ARBA00024355"/>
    </source>
</evidence>
<evidence type="ECO:0000256" key="4">
    <source>
        <dbReference type="ARBA" id="ARBA00022806"/>
    </source>
</evidence>
<comment type="similarity">
    <text evidence="7">Belongs to the DEAD box helicase family. DDX52/ROK1 subfamily.</text>
</comment>
<dbReference type="InterPro" id="IPR014001">
    <property type="entry name" value="Helicase_ATP-bd"/>
</dbReference>
<comment type="catalytic activity">
    <reaction evidence="9">
        <text>ATP + H2O = ADP + phosphate + H(+)</text>
        <dbReference type="Rhea" id="RHEA:13065"/>
        <dbReference type="ChEBI" id="CHEBI:15377"/>
        <dbReference type="ChEBI" id="CHEBI:15378"/>
        <dbReference type="ChEBI" id="CHEBI:30616"/>
        <dbReference type="ChEBI" id="CHEBI:43474"/>
        <dbReference type="ChEBI" id="CHEBI:456216"/>
        <dbReference type="EC" id="3.6.4.13"/>
    </reaction>
</comment>
<dbReference type="SMART" id="SM00490">
    <property type="entry name" value="HELICc"/>
    <property type="match status" value="1"/>
</dbReference>
<dbReference type="CDD" id="cd18787">
    <property type="entry name" value="SF2_C_DEAD"/>
    <property type="match status" value="1"/>
</dbReference>
<evidence type="ECO:0000256" key="1">
    <source>
        <dbReference type="ARBA" id="ARBA00012552"/>
    </source>
</evidence>
<dbReference type="CDD" id="cd17957">
    <property type="entry name" value="DEADc_DDX52"/>
    <property type="match status" value="1"/>
</dbReference>
<reference evidence="12 13" key="1">
    <citation type="submission" date="2024-02" db="EMBL/GenBank/DDBJ databases">
        <authorList>
            <person name="Daric V."/>
            <person name="Darras S."/>
        </authorList>
    </citation>
    <scope>NUCLEOTIDE SEQUENCE [LARGE SCALE GENOMIC DNA]</scope>
</reference>
<dbReference type="PROSITE" id="PS51192">
    <property type="entry name" value="HELICASE_ATP_BIND_1"/>
    <property type="match status" value="1"/>
</dbReference>
<dbReference type="EMBL" id="CAWYQH010000102">
    <property type="protein sequence ID" value="CAK8686197.1"/>
    <property type="molecule type" value="Genomic_DNA"/>
</dbReference>
<keyword evidence="5" id="KW-0067">ATP-binding</keyword>
<keyword evidence="3" id="KW-0378">Hydrolase</keyword>
<dbReference type="Pfam" id="PF00270">
    <property type="entry name" value="DEAD"/>
    <property type="match status" value="1"/>
</dbReference>
<evidence type="ECO:0000313" key="12">
    <source>
        <dbReference type="EMBL" id="CAK8686197.1"/>
    </source>
</evidence>
<evidence type="ECO:0000256" key="3">
    <source>
        <dbReference type="ARBA" id="ARBA00022801"/>
    </source>
</evidence>
<evidence type="ECO:0000256" key="2">
    <source>
        <dbReference type="ARBA" id="ARBA00022741"/>
    </source>
</evidence>
<sequence length="546" mass="61780">MDEEDIFRKLGFGLKFNVKRFEEDARRVHLVSSKPSIPVSEPCDDLTFFQKPKNNSVRKRKIPSADDDVCGKIAKTDDQMKTSRKQHRIFVEGTDVPGIVSTFKQLQSTHSINETCIEAITEKMGFKTLTPIQMQAIPALLHGREVLACAPTGSGKTLAFLLPVINHVLNRLRIRKKGTNRGFLALVLSPTRELAKQTLQECNQLTRRFVGGKPAEELLNVKLLDRSQIERFTKVGKKHSKKMDILISTPNSIVYLLEHDPPLISLEGVERLVVDESDKLFEEGKEGKSFREQLGKVYASCNNPSVRRAMFSATFAHDVQQWCLLNMDNVLQITIGGKNTAVRSVEQEMRFVGNENGKLLALQQLIQQGFSPPILIFVQSKDRAKQLFAELIYDGKNIDAIHADRTAAQREEAVKRFRKGETWILICTELMGRGIDFKGVNLVINYDFPSSAVSYIHRVGRTGRAGRRGRAVTFFTDEDRPMLRSIANVIKEAGCEIPEYMLKLKKPSRKEQRALACHQVRRENIRSTPADILNKKRFQNQPKAAA</sequence>
<keyword evidence="6" id="KW-0694">RNA-binding</keyword>